<dbReference type="OrthoDB" id="4519042at2"/>
<name>A0A3D9FER2_9SPHN</name>
<sequence length="270" mass="30174">MDEPSYAEQLGLLDENERSWVLEGLDPEQGGHLLRYWDFWARGNQRLPKGMWRVWLIMAGRGYGKTRAGAEWVRDFAYKHGLCRIALVGATQTEARAIMVEGESGILAVSEGAERPRFEPSLDRLVWPNGTIATLYSAAEPDGLRGASHHLAWADEIAKWKRGEAAWDNLMLGLRLGDYPRVVATTTPRPVPLLRRLLADRRVAVSRGRTRDNSLHLPGGFLAATEAAYGGTRLGRQELDGELIEDIEGSLWPRALIEACRVTLCCRVMD</sequence>
<dbReference type="Pfam" id="PF03237">
    <property type="entry name" value="Terminase_6N"/>
    <property type="match status" value="1"/>
</dbReference>
<dbReference type="InterPro" id="IPR027417">
    <property type="entry name" value="P-loop_NTPase"/>
</dbReference>
<accession>A0A3D9FER2</accession>
<comment type="caution">
    <text evidence="1">The sequence shown here is derived from an EMBL/GenBank/DDBJ whole genome shotgun (WGS) entry which is preliminary data.</text>
</comment>
<reference evidence="1 2" key="1">
    <citation type="submission" date="2018-07" db="EMBL/GenBank/DDBJ databases">
        <title>Genomic Encyclopedia of Type Strains, Phase IV (KMG-IV): sequencing the most valuable type-strain genomes for metagenomic binning, comparative biology and taxonomic classification.</title>
        <authorList>
            <person name="Goeker M."/>
        </authorList>
    </citation>
    <scope>NUCLEOTIDE SEQUENCE [LARGE SCALE GENOMIC DNA]</scope>
    <source>
        <strain evidence="1 2">DSM 26725</strain>
    </source>
</reference>
<dbReference type="AlphaFoldDB" id="A0A3D9FER2"/>
<dbReference type="Gene3D" id="3.40.50.300">
    <property type="entry name" value="P-loop containing nucleotide triphosphate hydrolases"/>
    <property type="match status" value="1"/>
</dbReference>
<gene>
    <name evidence="1" type="ORF">DFR46_1063</name>
</gene>
<evidence type="ECO:0000313" key="2">
    <source>
        <dbReference type="Proteomes" id="UP000256310"/>
    </source>
</evidence>
<proteinExistence type="predicted"/>
<evidence type="ECO:0000313" key="1">
    <source>
        <dbReference type="EMBL" id="RED16052.1"/>
    </source>
</evidence>
<dbReference type="Proteomes" id="UP000256310">
    <property type="component" value="Unassembled WGS sequence"/>
</dbReference>
<keyword evidence="2" id="KW-1185">Reference proteome</keyword>
<protein>
    <submittedName>
        <fullName evidence="1">Terminase family protein</fullName>
    </submittedName>
</protein>
<organism evidence="1 2">
    <name type="scientific">Parasphingopyxis lamellibrachiae</name>
    <dbReference type="NCBI Taxonomy" id="680125"/>
    <lineage>
        <taxon>Bacteria</taxon>
        <taxon>Pseudomonadati</taxon>
        <taxon>Pseudomonadota</taxon>
        <taxon>Alphaproteobacteria</taxon>
        <taxon>Sphingomonadales</taxon>
        <taxon>Sphingomonadaceae</taxon>
        <taxon>Parasphingopyxis</taxon>
    </lineage>
</organism>
<dbReference type="EMBL" id="QRDP01000004">
    <property type="protein sequence ID" value="RED16052.1"/>
    <property type="molecule type" value="Genomic_DNA"/>
</dbReference>